<dbReference type="GO" id="GO:0005634">
    <property type="term" value="C:nucleus"/>
    <property type="evidence" value="ECO:0007669"/>
    <property type="project" value="TreeGrafter"/>
</dbReference>
<dbReference type="Gene3D" id="3.40.50.150">
    <property type="entry name" value="Vaccinia Virus protein VP39"/>
    <property type="match status" value="1"/>
</dbReference>
<dbReference type="GO" id="GO:0008757">
    <property type="term" value="F:S-adenosylmethionine-dependent methyltransferase activity"/>
    <property type="evidence" value="ECO:0007669"/>
    <property type="project" value="UniProtKB-ARBA"/>
</dbReference>
<evidence type="ECO:0000313" key="1">
    <source>
        <dbReference type="EMBL" id="EJU05432.1"/>
    </source>
</evidence>
<dbReference type="OMA" id="NTQNHGT"/>
<gene>
    <name evidence="1" type="ORF">DACRYDRAFT_38272</name>
</gene>
<keyword evidence="2" id="KW-1185">Reference proteome</keyword>
<dbReference type="OrthoDB" id="194386at2759"/>
<proteinExistence type="predicted"/>
<dbReference type="Proteomes" id="UP000030653">
    <property type="component" value="Unassembled WGS sequence"/>
</dbReference>
<dbReference type="GO" id="GO:0005737">
    <property type="term" value="C:cytoplasm"/>
    <property type="evidence" value="ECO:0007669"/>
    <property type="project" value="TreeGrafter"/>
</dbReference>
<dbReference type="InterPro" id="IPR019410">
    <property type="entry name" value="Methyltransf_16"/>
</dbReference>
<protein>
    <recommendedName>
        <fullName evidence="3">S-adenosyl-L-methionine-dependent methyltransferase</fullName>
    </recommendedName>
</protein>
<dbReference type="RefSeq" id="XP_040632326.1">
    <property type="nucleotide sequence ID" value="XM_040774441.1"/>
</dbReference>
<sequence length="243" mass="26877">MLPAHQTKHLSLLMIPFRHQTFQLHQSVSSESNGTSLWTGGQLLPLWIAADFPVHPSSDVHARRPRACELGSGTGLTALALASMGWDVDATDTSFIVQHTLGPNLQLNPVSGRVTVRAVDWLEPLDFAQWRTEDEDAEGNVAGGPPYDLILSADTLYSPSLVTPLLTTLKQLASASFRGKRSCPVLLCLERRDPELIDRALGEARDLGFRLKRVGQGKVLRVWERAGMVREDLEGLEIWRLLL</sequence>
<evidence type="ECO:0000313" key="2">
    <source>
        <dbReference type="Proteomes" id="UP000030653"/>
    </source>
</evidence>
<feature type="non-terminal residue" evidence="1">
    <location>
        <position position="243"/>
    </location>
</feature>
<dbReference type="STRING" id="1858805.M5GEH6"/>
<dbReference type="EMBL" id="JH795856">
    <property type="protein sequence ID" value="EJU05432.1"/>
    <property type="molecule type" value="Genomic_DNA"/>
</dbReference>
<reference evidence="1 2" key="1">
    <citation type="journal article" date="2012" name="Science">
        <title>The Paleozoic origin of enzymatic lignin decomposition reconstructed from 31 fungal genomes.</title>
        <authorList>
            <person name="Floudas D."/>
            <person name="Binder M."/>
            <person name="Riley R."/>
            <person name="Barry K."/>
            <person name="Blanchette R.A."/>
            <person name="Henrissat B."/>
            <person name="Martinez A.T."/>
            <person name="Otillar R."/>
            <person name="Spatafora J.W."/>
            <person name="Yadav J.S."/>
            <person name="Aerts A."/>
            <person name="Benoit I."/>
            <person name="Boyd A."/>
            <person name="Carlson A."/>
            <person name="Copeland A."/>
            <person name="Coutinho P.M."/>
            <person name="de Vries R.P."/>
            <person name="Ferreira P."/>
            <person name="Findley K."/>
            <person name="Foster B."/>
            <person name="Gaskell J."/>
            <person name="Glotzer D."/>
            <person name="Gorecki P."/>
            <person name="Heitman J."/>
            <person name="Hesse C."/>
            <person name="Hori C."/>
            <person name="Igarashi K."/>
            <person name="Jurgens J.A."/>
            <person name="Kallen N."/>
            <person name="Kersten P."/>
            <person name="Kohler A."/>
            <person name="Kuees U."/>
            <person name="Kumar T.K.A."/>
            <person name="Kuo A."/>
            <person name="LaButti K."/>
            <person name="Larrondo L.F."/>
            <person name="Lindquist E."/>
            <person name="Ling A."/>
            <person name="Lombard V."/>
            <person name="Lucas S."/>
            <person name="Lundell T."/>
            <person name="Martin R."/>
            <person name="McLaughlin D.J."/>
            <person name="Morgenstern I."/>
            <person name="Morin E."/>
            <person name="Murat C."/>
            <person name="Nagy L.G."/>
            <person name="Nolan M."/>
            <person name="Ohm R.A."/>
            <person name="Patyshakuliyeva A."/>
            <person name="Rokas A."/>
            <person name="Ruiz-Duenas F.J."/>
            <person name="Sabat G."/>
            <person name="Salamov A."/>
            <person name="Samejima M."/>
            <person name="Schmutz J."/>
            <person name="Slot J.C."/>
            <person name="St John F."/>
            <person name="Stenlid J."/>
            <person name="Sun H."/>
            <person name="Sun S."/>
            <person name="Syed K."/>
            <person name="Tsang A."/>
            <person name="Wiebenga A."/>
            <person name="Young D."/>
            <person name="Pisabarro A."/>
            <person name="Eastwood D.C."/>
            <person name="Martin F."/>
            <person name="Cullen D."/>
            <person name="Grigoriev I.V."/>
            <person name="Hibbett D.S."/>
        </authorList>
    </citation>
    <scope>NUCLEOTIDE SEQUENCE [LARGE SCALE GENOMIC DNA]</scope>
    <source>
        <strain evidence="1 2">DJM-731 SS1</strain>
    </source>
</reference>
<dbReference type="CDD" id="cd02440">
    <property type="entry name" value="AdoMet_MTases"/>
    <property type="match status" value="1"/>
</dbReference>
<evidence type="ECO:0008006" key="3">
    <source>
        <dbReference type="Google" id="ProtNLM"/>
    </source>
</evidence>
<dbReference type="PANTHER" id="PTHR14614">
    <property type="entry name" value="HEPATOCELLULAR CARCINOMA-ASSOCIATED ANTIGEN"/>
    <property type="match status" value="1"/>
</dbReference>
<dbReference type="HOGENOM" id="CLU_089365_0_0_1"/>
<dbReference type="SUPFAM" id="SSF53335">
    <property type="entry name" value="S-adenosyl-L-methionine-dependent methyltransferases"/>
    <property type="match status" value="1"/>
</dbReference>
<organism evidence="1 2">
    <name type="scientific">Dacryopinax primogenitus (strain DJM 731)</name>
    <name type="common">Brown rot fungus</name>
    <dbReference type="NCBI Taxonomy" id="1858805"/>
    <lineage>
        <taxon>Eukaryota</taxon>
        <taxon>Fungi</taxon>
        <taxon>Dikarya</taxon>
        <taxon>Basidiomycota</taxon>
        <taxon>Agaricomycotina</taxon>
        <taxon>Dacrymycetes</taxon>
        <taxon>Dacrymycetales</taxon>
        <taxon>Dacrymycetaceae</taxon>
        <taxon>Dacryopinax</taxon>
    </lineage>
</organism>
<dbReference type="InterPro" id="IPR029063">
    <property type="entry name" value="SAM-dependent_MTases_sf"/>
</dbReference>
<dbReference type="PANTHER" id="PTHR14614:SF162">
    <property type="entry name" value="EXPRESSED PROTEIN"/>
    <property type="match status" value="1"/>
</dbReference>
<dbReference type="AlphaFoldDB" id="M5GEH6"/>
<dbReference type="Pfam" id="PF10294">
    <property type="entry name" value="Methyltransf_16"/>
    <property type="match status" value="1"/>
</dbReference>
<name>M5GEH6_DACPD</name>
<accession>M5GEH6</accession>
<dbReference type="GeneID" id="63689503"/>